<reference evidence="2 3" key="1">
    <citation type="submission" date="2022-01" db="EMBL/GenBank/DDBJ databases">
        <authorList>
            <person name="Huang Y."/>
        </authorList>
    </citation>
    <scope>NUCLEOTIDE SEQUENCE [LARGE SCALE GENOMIC DNA]</scope>
    <source>
        <strain evidence="2 3">HY366</strain>
    </source>
</reference>
<evidence type="ECO:0000256" key="1">
    <source>
        <dbReference type="SAM" id="Phobius"/>
    </source>
</evidence>
<evidence type="ECO:0000313" key="3">
    <source>
        <dbReference type="Proteomes" id="UP001200110"/>
    </source>
</evidence>
<keyword evidence="1" id="KW-0812">Transmembrane</keyword>
<evidence type="ECO:0000313" key="2">
    <source>
        <dbReference type="EMBL" id="MCF8588394.1"/>
    </source>
</evidence>
<gene>
    <name evidence="2" type="ORF">L5G33_07930</name>
</gene>
<feature type="transmembrane region" description="Helical" evidence="1">
    <location>
        <begin position="167"/>
        <end position="188"/>
    </location>
</feature>
<accession>A0ABS9IS74</accession>
<dbReference type="EMBL" id="JAKKOR010000005">
    <property type="protein sequence ID" value="MCF8588394.1"/>
    <property type="molecule type" value="Genomic_DNA"/>
</dbReference>
<keyword evidence="1" id="KW-0472">Membrane</keyword>
<protein>
    <submittedName>
        <fullName evidence="2">Uncharacterized protein</fullName>
    </submittedName>
</protein>
<name>A0ABS9IS74_9ACTN</name>
<sequence length="189" mass="21049">MTRQQVRPTRAGMPHNRWMHWYATVAFLGTVVTLAGLAWAAWATYQEWTAVSSSTEYFAPQWLRRVFRRRVDATIHVATANVAGEGGFGAVVERGFDVTKPIEERLAALEFAVNDVAKDFRLADAELETKVRTVTRSVQELNATVGGIPRQFEEANRRQAVKSLQQAGWGLVFAVAGLIMQTPAAWIAM</sequence>
<keyword evidence="3" id="KW-1185">Reference proteome</keyword>
<dbReference type="RefSeq" id="WP_236997604.1">
    <property type="nucleotide sequence ID" value="NZ_JAKKOR010000005.1"/>
</dbReference>
<keyword evidence="1" id="KW-1133">Transmembrane helix</keyword>
<proteinExistence type="predicted"/>
<organism evidence="2 3">
    <name type="scientific">Gordonia liuliyuniae</name>
    <dbReference type="NCBI Taxonomy" id="2911517"/>
    <lineage>
        <taxon>Bacteria</taxon>
        <taxon>Bacillati</taxon>
        <taxon>Actinomycetota</taxon>
        <taxon>Actinomycetes</taxon>
        <taxon>Mycobacteriales</taxon>
        <taxon>Gordoniaceae</taxon>
        <taxon>Gordonia</taxon>
    </lineage>
</organism>
<feature type="transmembrane region" description="Helical" evidence="1">
    <location>
        <begin position="21"/>
        <end position="42"/>
    </location>
</feature>
<comment type="caution">
    <text evidence="2">The sequence shown here is derived from an EMBL/GenBank/DDBJ whole genome shotgun (WGS) entry which is preliminary data.</text>
</comment>
<dbReference type="Proteomes" id="UP001200110">
    <property type="component" value="Unassembled WGS sequence"/>
</dbReference>